<dbReference type="InterPro" id="IPR045851">
    <property type="entry name" value="AMP-bd_C_sf"/>
</dbReference>
<dbReference type="InterPro" id="IPR029058">
    <property type="entry name" value="AB_hydrolase_fold"/>
</dbReference>
<dbReference type="Gene3D" id="3.40.50.1820">
    <property type="entry name" value="alpha/beta hydrolase"/>
    <property type="match status" value="1"/>
</dbReference>
<dbReference type="Proteomes" id="UP000017052">
    <property type="component" value="Unassembled WGS sequence"/>
</dbReference>
<dbReference type="InterPro" id="IPR036736">
    <property type="entry name" value="ACP-like_sf"/>
</dbReference>
<dbReference type="GO" id="GO:0005737">
    <property type="term" value="C:cytoplasm"/>
    <property type="evidence" value="ECO:0007669"/>
    <property type="project" value="TreeGrafter"/>
</dbReference>
<dbReference type="InterPro" id="IPR042099">
    <property type="entry name" value="ANL_N_sf"/>
</dbReference>
<dbReference type="AlphaFoldDB" id="U2QH08"/>
<dbReference type="EMBL" id="ACVN02000185">
    <property type="protein sequence ID" value="ERK55459.1"/>
    <property type="molecule type" value="Genomic_DNA"/>
</dbReference>
<evidence type="ECO:0000313" key="3">
    <source>
        <dbReference type="EMBL" id="ERK55459.1"/>
    </source>
</evidence>
<dbReference type="SUPFAM" id="SSF47336">
    <property type="entry name" value="ACP-like"/>
    <property type="match status" value="1"/>
</dbReference>
<keyword evidence="1" id="KW-0436">Ligase</keyword>
<evidence type="ECO:0000313" key="4">
    <source>
        <dbReference type="Proteomes" id="UP000017052"/>
    </source>
</evidence>
<protein>
    <submittedName>
        <fullName evidence="3">Tyrocidine synthetase TycB family protein</fullName>
    </submittedName>
</protein>
<dbReference type="GO" id="GO:0031177">
    <property type="term" value="F:phosphopantetheine binding"/>
    <property type="evidence" value="ECO:0007669"/>
    <property type="project" value="TreeGrafter"/>
</dbReference>
<evidence type="ECO:0000256" key="1">
    <source>
        <dbReference type="ARBA" id="ARBA00022598"/>
    </source>
</evidence>
<dbReference type="Pfam" id="PF12697">
    <property type="entry name" value="Abhydrolase_6"/>
    <property type="match status" value="1"/>
</dbReference>
<comment type="caution">
    <text evidence="3">The sequence shown here is derived from an EMBL/GenBank/DDBJ whole genome shotgun (WGS) entry which is preliminary data.</text>
</comment>
<dbReference type="SUPFAM" id="SSF53474">
    <property type="entry name" value="alpha/beta-Hydrolases"/>
    <property type="match status" value="1"/>
</dbReference>
<dbReference type="PROSITE" id="PS50075">
    <property type="entry name" value="CARRIER"/>
    <property type="match status" value="1"/>
</dbReference>
<dbReference type="Gene3D" id="1.10.1200.10">
    <property type="entry name" value="ACP-like"/>
    <property type="match status" value="1"/>
</dbReference>
<dbReference type="SUPFAM" id="SSF56801">
    <property type="entry name" value="Acetyl-CoA synthetase-like"/>
    <property type="match status" value="1"/>
</dbReference>
<dbReference type="GO" id="GO:0043041">
    <property type="term" value="P:amino acid activation for nonribosomal peptide biosynthetic process"/>
    <property type="evidence" value="ECO:0007669"/>
    <property type="project" value="TreeGrafter"/>
</dbReference>
<dbReference type="InterPro" id="IPR009081">
    <property type="entry name" value="PP-bd_ACP"/>
</dbReference>
<dbReference type="PANTHER" id="PTHR45527:SF10">
    <property type="entry name" value="PYOCHELIN SYNTHASE PCHF"/>
    <property type="match status" value="1"/>
</dbReference>
<organism evidence="3 4">
    <name type="scientific">Propionibacterium acidifaciens F0233</name>
    <dbReference type="NCBI Taxonomy" id="553198"/>
    <lineage>
        <taxon>Bacteria</taxon>
        <taxon>Bacillati</taxon>
        <taxon>Actinomycetota</taxon>
        <taxon>Actinomycetes</taxon>
        <taxon>Propionibacteriales</taxon>
        <taxon>Propionibacteriaceae</taxon>
        <taxon>Propionibacterium</taxon>
    </lineage>
</organism>
<evidence type="ECO:0000259" key="2">
    <source>
        <dbReference type="PROSITE" id="PS50075"/>
    </source>
</evidence>
<sequence>SIPYGVALSGQCMDVVDGSWRARPDLVAGDIVISGGSLARCYESDPELTASKFVVVEGVRWYRTGDRGRWLPSGEIEFLGRTDTQVKVHGHRIELKEIDSLATRAPDVARAVTVAHAPRAERPRDLALALFVVPDPDARDCEFDEYMSTSIALARRVAAGHAESGSREFLERSVAALAQRLAAYLSRQERHTMTCCEFARESPFSGAVTPVIHGFDYQYQLFVPDPAVHAGLGPDMRFEAHEWHEWDGTVPRDEQLGRANLIIIDAADPASLLRGLPVGTAGVACIVVTTAQDSVEQVRTALSTTGVDAVHMIGEATDSMTLLVGTIDRSRSELVEQHVRELLASNLPSGWIPASICVRTELPLTGNGKIDREKLITIADGLHAGAASRELPSEESRCLDLCRSVLRRPELTSTDNLFAHGADSLVMAQLVTAVREQLEQARGLPFDAVLRALMDDPRPIGLDSFLANASAASGGPAEERPALELPEDSEHGIALMRMAGPAQGGLLTVMAPGALLDSAYLQPLAEQLADGPVIGVRSSVPDWYLTLDPAKTFSELAQAIAPLITDLVPEQVRVVGHSIGGFIAAAISGALADLGVETRAPVVINATPPTLAGNDPMLKDMFFLSALGLPPAILGLQPEDLMSMASLVKRPSGSEGPIDIPAMIEDAATGEPALTGAIERLQNFYRMSEEQRLAGYARNHRRLTGETIDQQWLSSEHALFSHSYEASFAGPPVLLTNIHLVTSAQDNSYMPGVEEQRTAFWDSATVGEVRHYSTPGDHFSCVRPPLVKRLAETILRMEEGC</sequence>
<dbReference type="GO" id="GO:0016874">
    <property type="term" value="F:ligase activity"/>
    <property type="evidence" value="ECO:0007669"/>
    <property type="project" value="UniProtKB-KW"/>
</dbReference>
<dbReference type="PANTHER" id="PTHR45527">
    <property type="entry name" value="NONRIBOSOMAL PEPTIDE SYNTHETASE"/>
    <property type="match status" value="1"/>
</dbReference>
<feature type="domain" description="Carrier" evidence="2">
    <location>
        <begin position="389"/>
        <end position="470"/>
    </location>
</feature>
<dbReference type="GO" id="GO:0044550">
    <property type="term" value="P:secondary metabolite biosynthetic process"/>
    <property type="evidence" value="ECO:0007669"/>
    <property type="project" value="TreeGrafter"/>
</dbReference>
<name>U2QH08_9ACTN</name>
<dbReference type="OrthoDB" id="9803968at2"/>
<keyword evidence="4" id="KW-1185">Reference proteome</keyword>
<gene>
    <name evidence="3" type="ORF">HMPREF0682_2398</name>
</gene>
<dbReference type="Gene3D" id="3.30.300.30">
    <property type="match status" value="2"/>
</dbReference>
<dbReference type="Pfam" id="PF00550">
    <property type="entry name" value="PP-binding"/>
    <property type="match status" value="1"/>
</dbReference>
<reference evidence="3" key="1">
    <citation type="submission" date="2013-08" db="EMBL/GenBank/DDBJ databases">
        <authorList>
            <person name="Durkin A.S."/>
            <person name="Haft D.R."/>
            <person name="McCorrison J."/>
            <person name="Torralba M."/>
            <person name="Gillis M."/>
            <person name="Haft D.H."/>
            <person name="Methe B."/>
            <person name="Sutton G."/>
            <person name="Nelson K.E."/>
        </authorList>
    </citation>
    <scope>NUCLEOTIDE SEQUENCE [LARGE SCALE GENOMIC DNA]</scope>
    <source>
        <strain evidence="3">F0233</strain>
    </source>
</reference>
<dbReference type="InterPro" id="IPR000073">
    <property type="entry name" value="AB_hydrolase_1"/>
</dbReference>
<proteinExistence type="predicted"/>
<accession>U2QH08</accession>
<feature type="non-terminal residue" evidence="3">
    <location>
        <position position="1"/>
    </location>
</feature>
<dbReference type="Gene3D" id="3.40.50.12780">
    <property type="entry name" value="N-terminal domain of ligase-like"/>
    <property type="match status" value="1"/>
</dbReference>